<name>A0A816PFY0_BRANA</name>
<protein>
    <submittedName>
        <fullName evidence="2">(rape) hypothetical protein</fullName>
    </submittedName>
</protein>
<organism evidence="2">
    <name type="scientific">Brassica napus</name>
    <name type="common">Rape</name>
    <dbReference type="NCBI Taxonomy" id="3708"/>
    <lineage>
        <taxon>Eukaryota</taxon>
        <taxon>Viridiplantae</taxon>
        <taxon>Streptophyta</taxon>
        <taxon>Embryophyta</taxon>
        <taxon>Tracheophyta</taxon>
        <taxon>Spermatophyta</taxon>
        <taxon>Magnoliopsida</taxon>
        <taxon>eudicotyledons</taxon>
        <taxon>Gunneridae</taxon>
        <taxon>Pentapetalae</taxon>
        <taxon>rosids</taxon>
        <taxon>malvids</taxon>
        <taxon>Brassicales</taxon>
        <taxon>Brassicaceae</taxon>
        <taxon>Brassiceae</taxon>
        <taxon>Brassica</taxon>
    </lineage>
</organism>
<feature type="region of interest" description="Disordered" evidence="1">
    <location>
        <begin position="38"/>
        <end position="107"/>
    </location>
</feature>
<gene>
    <name evidence="2" type="ORF">DARMORV10_A09P46900.1</name>
</gene>
<dbReference type="EMBL" id="HG994363">
    <property type="protein sequence ID" value="CAF2047382.1"/>
    <property type="molecule type" value="Genomic_DNA"/>
</dbReference>
<sequence>MTKLHNLKANEAGHMLKEKRSPFHQTFTITRILKERERVSLPDFTDIGGNDNDGGEKPDDNTDLAKVETGGSSQQTAPDAGTVPNGKKPKTPSAEAASKAVKKARMA</sequence>
<dbReference type="Proteomes" id="UP001295469">
    <property type="component" value="Chromosome A09"/>
</dbReference>
<dbReference type="AlphaFoldDB" id="A0A816PFY0"/>
<feature type="compositionally biased region" description="Basic and acidic residues" evidence="1">
    <location>
        <begin position="54"/>
        <end position="66"/>
    </location>
</feature>
<reference evidence="2" key="1">
    <citation type="submission" date="2021-01" db="EMBL/GenBank/DDBJ databases">
        <authorList>
            <consortium name="Genoscope - CEA"/>
            <person name="William W."/>
        </authorList>
    </citation>
    <scope>NUCLEOTIDE SEQUENCE</scope>
</reference>
<evidence type="ECO:0000313" key="2">
    <source>
        <dbReference type="EMBL" id="CAF2047382.1"/>
    </source>
</evidence>
<accession>A0A816PFY0</accession>
<proteinExistence type="predicted"/>
<evidence type="ECO:0000256" key="1">
    <source>
        <dbReference type="SAM" id="MobiDB-lite"/>
    </source>
</evidence>